<dbReference type="PANTHER" id="PTHR10858">
    <property type="entry name" value="DEOXYRIBONUCLEASE II"/>
    <property type="match status" value="1"/>
</dbReference>
<dbReference type="AlphaFoldDB" id="A0A3P7IHY0"/>
<proteinExistence type="inferred from homology"/>
<name>A0A3P7IHY0_STRVU</name>
<dbReference type="Proteomes" id="UP000270094">
    <property type="component" value="Unassembled WGS sequence"/>
</dbReference>
<dbReference type="PANTHER" id="PTHR10858:SF30">
    <property type="entry name" value="CELL-DEATH-RELATED NUCLEASE 7"/>
    <property type="match status" value="1"/>
</dbReference>
<dbReference type="OrthoDB" id="10261598at2759"/>
<sequence>MDEKVPAVCIGDVNRQESQFKRGGGAVCIQDRKLWKIFYGSVGAYDNCKGVSTQSE</sequence>
<dbReference type="EMBL" id="UYYB01011414">
    <property type="protein sequence ID" value="VDM69196.1"/>
    <property type="molecule type" value="Genomic_DNA"/>
</dbReference>
<keyword evidence="2" id="KW-0378">Hydrolase</keyword>
<reference evidence="3 4" key="1">
    <citation type="submission" date="2018-11" db="EMBL/GenBank/DDBJ databases">
        <authorList>
            <consortium name="Pathogen Informatics"/>
        </authorList>
    </citation>
    <scope>NUCLEOTIDE SEQUENCE [LARGE SCALE GENOMIC DNA]</scope>
</reference>
<organism evidence="3 4">
    <name type="scientific">Strongylus vulgaris</name>
    <name type="common">Blood worm</name>
    <dbReference type="NCBI Taxonomy" id="40348"/>
    <lineage>
        <taxon>Eukaryota</taxon>
        <taxon>Metazoa</taxon>
        <taxon>Ecdysozoa</taxon>
        <taxon>Nematoda</taxon>
        <taxon>Chromadorea</taxon>
        <taxon>Rhabditida</taxon>
        <taxon>Rhabditina</taxon>
        <taxon>Rhabditomorpha</taxon>
        <taxon>Strongyloidea</taxon>
        <taxon>Strongylidae</taxon>
        <taxon>Strongylus</taxon>
    </lineage>
</organism>
<evidence type="ECO:0000313" key="3">
    <source>
        <dbReference type="EMBL" id="VDM69196.1"/>
    </source>
</evidence>
<dbReference type="GO" id="GO:0006309">
    <property type="term" value="P:apoptotic DNA fragmentation"/>
    <property type="evidence" value="ECO:0007669"/>
    <property type="project" value="TreeGrafter"/>
</dbReference>
<comment type="similarity">
    <text evidence="1">Belongs to the DNase II family.</text>
</comment>
<evidence type="ECO:0000256" key="2">
    <source>
        <dbReference type="ARBA" id="ARBA00022801"/>
    </source>
</evidence>
<evidence type="ECO:0000256" key="1">
    <source>
        <dbReference type="ARBA" id="ARBA00007527"/>
    </source>
</evidence>
<dbReference type="InterPro" id="IPR004947">
    <property type="entry name" value="DNase_II"/>
</dbReference>
<dbReference type="GO" id="GO:0004531">
    <property type="term" value="F:deoxyribonuclease II activity"/>
    <property type="evidence" value="ECO:0007669"/>
    <property type="project" value="InterPro"/>
</dbReference>
<evidence type="ECO:0000313" key="4">
    <source>
        <dbReference type="Proteomes" id="UP000270094"/>
    </source>
</evidence>
<accession>A0A3P7IHY0</accession>
<keyword evidence="4" id="KW-1185">Reference proteome</keyword>
<protein>
    <submittedName>
        <fullName evidence="3">Uncharacterized protein</fullName>
    </submittedName>
</protein>
<gene>
    <name evidence="3" type="ORF">SVUK_LOCUS4194</name>
</gene>
<dbReference type="Pfam" id="PF03265">
    <property type="entry name" value="DNase_II"/>
    <property type="match status" value="1"/>
</dbReference>